<evidence type="ECO:0000256" key="2">
    <source>
        <dbReference type="ARBA" id="ARBA00022741"/>
    </source>
</evidence>
<dbReference type="InterPro" id="IPR051782">
    <property type="entry name" value="ABC_Transporter_VariousFunc"/>
</dbReference>
<dbReference type="PANTHER" id="PTHR42939">
    <property type="entry name" value="ABC TRANSPORTER ATP-BINDING PROTEIN ALBC-RELATED"/>
    <property type="match status" value="1"/>
</dbReference>
<evidence type="ECO:0000313" key="6">
    <source>
        <dbReference type="Proteomes" id="UP000033695"/>
    </source>
</evidence>
<dbReference type="InterPro" id="IPR027417">
    <property type="entry name" value="P-loop_NTPase"/>
</dbReference>
<dbReference type="InterPro" id="IPR003439">
    <property type="entry name" value="ABC_transporter-like_ATP-bd"/>
</dbReference>
<name>A0A0F4KQ25_9LACO</name>
<feature type="domain" description="ABC transporter" evidence="4">
    <location>
        <begin position="1"/>
        <end position="216"/>
    </location>
</feature>
<dbReference type="OrthoDB" id="9801987at2"/>
<dbReference type="GO" id="GO:0016887">
    <property type="term" value="F:ATP hydrolysis activity"/>
    <property type="evidence" value="ECO:0007669"/>
    <property type="project" value="InterPro"/>
</dbReference>
<evidence type="ECO:0000259" key="4">
    <source>
        <dbReference type="PROSITE" id="PS50893"/>
    </source>
</evidence>
<dbReference type="PATRIC" id="fig|1218508.4.peg.1601"/>
<keyword evidence="2" id="KW-0547">Nucleotide-binding</keyword>
<dbReference type="PROSITE" id="PS50893">
    <property type="entry name" value="ABC_TRANSPORTER_2"/>
    <property type="match status" value="1"/>
</dbReference>
<dbReference type="SUPFAM" id="SSF52540">
    <property type="entry name" value="P-loop containing nucleoside triphosphate hydrolases"/>
    <property type="match status" value="1"/>
</dbReference>
<organism evidence="5 6">
    <name type="scientific">Bombilactobacillus mellis</name>
    <dbReference type="NCBI Taxonomy" id="1218508"/>
    <lineage>
        <taxon>Bacteria</taxon>
        <taxon>Bacillati</taxon>
        <taxon>Bacillota</taxon>
        <taxon>Bacilli</taxon>
        <taxon>Lactobacillales</taxon>
        <taxon>Lactobacillaceae</taxon>
        <taxon>Bombilactobacillus</taxon>
    </lineage>
</organism>
<dbReference type="CDD" id="cd03230">
    <property type="entry name" value="ABC_DR_subfamily_A"/>
    <property type="match status" value="1"/>
</dbReference>
<gene>
    <name evidence="5" type="ORF">JG29_08390</name>
</gene>
<dbReference type="PANTHER" id="PTHR42939:SF1">
    <property type="entry name" value="ABC TRANSPORTER ATP-BINDING PROTEIN ALBC-RELATED"/>
    <property type="match status" value="1"/>
</dbReference>
<comment type="caution">
    <text evidence="5">The sequence shown here is derived from an EMBL/GenBank/DDBJ whole genome shotgun (WGS) entry which is preliminary data.</text>
</comment>
<keyword evidence="6" id="KW-1185">Reference proteome</keyword>
<keyword evidence="1" id="KW-0813">Transport</keyword>
<dbReference type="STRING" id="1218508.JG29_08390"/>
<dbReference type="GO" id="GO:0005524">
    <property type="term" value="F:ATP binding"/>
    <property type="evidence" value="ECO:0007669"/>
    <property type="project" value="UniProtKB-KW"/>
</dbReference>
<reference evidence="5 6" key="1">
    <citation type="submission" date="2014-12" db="EMBL/GenBank/DDBJ databases">
        <title>Comparative genomics of the lactic acid bacteria isolated from the honey bee gut.</title>
        <authorList>
            <person name="Ellegaard K.M."/>
            <person name="Tamarit D."/>
            <person name="Javelind E."/>
            <person name="Olofsson T."/>
            <person name="Andersson S.G."/>
            <person name="Vasquez A."/>
        </authorList>
    </citation>
    <scope>NUCLEOTIDE SEQUENCE [LARGE SCALE GENOMIC DNA]</scope>
    <source>
        <strain evidence="5 6">Hon2</strain>
    </source>
</reference>
<evidence type="ECO:0000313" key="5">
    <source>
        <dbReference type="EMBL" id="KJY48153.1"/>
    </source>
</evidence>
<dbReference type="Pfam" id="PF00005">
    <property type="entry name" value="ABC_tran"/>
    <property type="match status" value="1"/>
</dbReference>
<dbReference type="Gene3D" id="3.40.50.300">
    <property type="entry name" value="P-loop containing nucleotide triphosphate hydrolases"/>
    <property type="match status" value="1"/>
</dbReference>
<accession>A0A0F4KQ25</accession>
<dbReference type="Proteomes" id="UP000033695">
    <property type="component" value="Unassembled WGS sequence"/>
</dbReference>
<dbReference type="SMART" id="SM00382">
    <property type="entry name" value="AAA"/>
    <property type="match status" value="1"/>
</dbReference>
<protein>
    <recommendedName>
        <fullName evidence="4">ABC transporter domain-containing protein</fullName>
    </recommendedName>
</protein>
<dbReference type="RefSeq" id="WP_045923468.1">
    <property type="nucleotide sequence ID" value="NZ_JAAEEA010000002.1"/>
</dbReference>
<evidence type="ECO:0000256" key="3">
    <source>
        <dbReference type="ARBA" id="ARBA00022840"/>
    </source>
</evidence>
<evidence type="ECO:0000256" key="1">
    <source>
        <dbReference type="ARBA" id="ARBA00022448"/>
    </source>
</evidence>
<proteinExistence type="predicted"/>
<sequence>MYLKNITVKYGSKTALNSVDLSIKDQGQIIGLLGPNGAGKTTLINLLVGNINKYTGQLNIDQKNIAYCPDRSFLYANMTVIEAINLFSSVYVDFDRAKALKIMKKLHIALKMKVGKGSKGMQEQIHIALTLSRNTPLYIFDEPLASVDPLTRDYLIKLIVNNQNQSSNIIISTHLIQDIDYIFNSVIIINQGKILLENSVDYLVKKKQKPLEKIFKEVVANDSFNLQYE</sequence>
<dbReference type="AlphaFoldDB" id="A0A0F4KQ25"/>
<dbReference type="InterPro" id="IPR003593">
    <property type="entry name" value="AAA+_ATPase"/>
</dbReference>
<keyword evidence="3" id="KW-0067">ATP-binding</keyword>
<dbReference type="EMBL" id="JXBZ01000013">
    <property type="protein sequence ID" value="KJY48153.1"/>
    <property type="molecule type" value="Genomic_DNA"/>
</dbReference>
<dbReference type="HOGENOM" id="CLU_000604_1_2_9"/>